<dbReference type="GO" id="GO:0051276">
    <property type="term" value="P:chromosome organization"/>
    <property type="evidence" value="ECO:0007669"/>
    <property type="project" value="UniProtKB-UniRule"/>
</dbReference>
<feature type="binding site" evidence="1">
    <location>
        <position position="352"/>
    </location>
    <ligand>
        <name>Mg(2+)</name>
        <dbReference type="ChEBI" id="CHEBI:18420"/>
        <label>1</label>
        <note>catalytic; for nuclease activity</note>
    </ligand>
</feature>
<protein>
    <recommendedName>
        <fullName evidence="1">Terminase, large subunit</fullName>
    </recommendedName>
    <alternativeName>
        <fullName evidence="1">DNA-packaging protein</fullName>
    </alternativeName>
    <domain>
        <recommendedName>
            <fullName evidence="1">ATPase</fullName>
            <ecNumber evidence="1">3.6.4.-</ecNumber>
        </recommendedName>
    </domain>
    <domain>
        <recommendedName>
            <fullName evidence="1">Endonuclease</fullName>
            <ecNumber evidence="1">3.1.21.-</ecNumber>
        </recommendedName>
    </domain>
</protein>
<dbReference type="HAMAP" id="MF_04147">
    <property type="entry name" value="TERL_T7"/>
    <property type="match status" value="1"/>
</dbReference>
<dbReference type="EC" id="3.6.4.-" evidence="1"/>
<dbReference type="Pfam" id="PF22530">
    <property type="entry name" value="Terminase-T7_RNaseH-like"/>
    <property type="match status" value="1"/>
</dbReference>
<dbReference type="GO" id="GO:0004519">
    <property type="term" value="F:endonuclease activity"/>
    <property type="evidence" value="ECO:0007669"/>
    <property type="project" value="UniProtKB-UniRule"/>
</dbReference>
<keyword evidence="1" id="KW-0547">Nucleotide-binding</keyword>
<comment type="subunit">
    <text evidence="1">Homopentamer. Interacts with the terminase small subunit; the active complex is probably heterooligomeric. Interacts with the portal protein.</text>
</comment>
<dbReference type="GO" id="GO:0098009">
    <property type="term" value="C:viral terminase, large subunit"/>
    <property type="evidence" value="ECO:0007669"/>
    <property type="project" value="UniProtKB-UniRule"/>
</dbReference>
<feature type="binding site" evidence="1">
    <location>
        <position position="507"/>
    </location>
    <ligand>
        <name>Mg(2+)</name>
        <dbReference type="ChEBI" id="CHEBI:18420"/>
        <label>1</label>
        <note>catalytic; for nuclease activity</note>
    </ligand>
</feature>
<dbReference type="GO" id="GO:0016887">
    <property type="term" value="F:ATP hydrolysis activity"/>
    <property type="evidence" value="ECO:0007669"/>
    <property type="project" value="InterPro"/>
</dbReference>
<keyword evidence="1" id="KW-0255">Endonuclease</keyword>
<organism evidence="3 4">
    <name type="scientific">uncultured phage_MedDCM-OCT-S30-C28</name>
    <dbReference type="NCBI Taxonomy" id="2741076"/>
    <lineage>
        <taxon>Viruses</taxon>
        <taxon>Duplodnaviria</taxon>
        <taxon>Heunggongvirae</taxon>
        <taxon>Uroviricota</taxon>
        <taxon>Caudoviricetes</taxon>
        <taxon>Autographivirales</taxon>
        <taxon>Fussvirus</taxon>
        <taxon>Fussvirus S30C28</taxon>
    </lineage>
</organism>
<dbReference type="InterPro" id="IPR027417">
    <property type="entry name" value="P-loop_NTPase"/>
</dbReference>
<dbReference type="NCBIfam" id="NF033889">
    <property type="entry name" value="termin_lrg_T7"/>
    <property type="match status" value="1"/>
</dbReference>
<keyword evidence="1" id="KW-0067">ATP-binding</keyword>
<feature type="short sequence motif" description="Walker A motif" evidence="1">
    <location>
        <begin position="51"/>
        <end position="58"/>
    </location>
</feature>
<dbReference type="Gene3D" id="3.40.50.300">
    <property type="entry name" value="P-loop containing nucleotide triphosphate hydrolases"/>
    <property type="match status" value="1"/>
</dbReference>
<comment type="domain">
    <text evidence="1">The ATPase region is in the N-terminus, whereas the nuclease region is in the central part. The C-terminus is involved in prohead binding.</text>
</comment>
<keyword evidence="1" id="KW-1188">Viral release from host cell</keyword>
<accession>A0A6S4P9S6</accession>
<evidence type="ECO:0000313" key="4">
    <source>
        <dbReference type="Proteomes" id="UP000505267"/>
    </source>
</evidence>
<dbReference type="SUPFAM" id="SSF52540">
    <property type="entry name" value="P-loop containing nucleoside triphosphate hydrolases"/>
    <property type="match status" value="1"/>
</dbReference>
<dbReference type="RefSeq" id="YP_009777747.1">
    <property type="nucleotide sequence ID" value="NC_047703.1"/>
</dbReference>
<evidence type="ECO:0000259" key="2">
    <source>
        <dbReference type="Pfam" id="PF22530"/>
    </source>
</evidence>
<keyword evidence="1" id="KW-0479">Metal-binding</keyword>
<sequence length="555" mass="63742">MQKINKSSKINDFRNFLYLTWKHLRLPEPTPIQYDIADYLANGSTRCIISAFRGVGKSWITASYVLWRLLLDNDLNILVVSASKNRADDFSTFCLRLMSEMSILKHLYPKGDQRQSKISFDVATALASQQPSVKSLGITSQLTGSRADIIIADDVETSGNTQTQFMRDKLSESIKEFEAIIKPKEDSRIVFLGTPQVEQSIYNKLQERGYKIRYWTARYPTEKQMLSYGSNLAPRIQNTWKDEIVGKPTDPSRFDEKDLLDREASYGRIGFNMQYQLDSSLSDLNRYPLKLSDLSVMTLNPDDAPEKVIWASSPELQHNDLPCVGLQGDGYFRPMQVQGNYLPYTGVVMSIDPSGKGKDETSYAVTKFLNGNVYLADIGGFNSGYSEHTLSKLVGIAKKHKVKKILIEDNFGQGMFTELLKPYLIREYPCTTEGIRQQSNKHRRILDTLEPIMAQHRLIVCPTVIKKDYEETNAMYPAETALRYQLFYQISRLQKGANTLTHDDRIDALQMSCHYWIQQLAKDQDIAFKHRKEEQFRVEVERYFGEPEPLTWIKI</sequence>
<feature type="binding site" evidence="1">
    <location>
        <position position="408"/>
    </location>
    <ligand>
        <name>Mg(2+)</name>
        <dbReference type="ChEBI" id="CHEBI:18420"/>
        <label>2</label>
        <note>catalytic; for nuclease activity</note>
    </ligand>
</feature>
<keyword evidence="1" id="KW-0231">Viral genome packaging</keyword>
<dbReference type="Gene3D" id="3.30.420.240">
    <property type="match status" value="1"/>
</dbReference>
<dbReference type="GO" id="GO:0046872">
    <property type="term" value="F:metal ion binding"/>
    <property type="evidence" value="ECO:0007669"/>
    <property type="project" value="UniProtKB-UniRule"/>
</dbReference>
<dbReference type="InterPro" id="IPR054762">
    <property type="entry name" value="Gp19_RNaseH-like"/>
</dbReference>
<dbReference type="InterPro" id="IPR047987">
    <property type="entry name" value="Gp19-like_virus"/>
</dbReference>
<dbReference type="GO" id="GO:0005524">
    <property type="term" value="F:ATP binding"/>
    <property type="evidence" value="ECO:0007669"/>
    <property type="project" value="UniProtKB-KW"/>
</dbReference>
<reference evidence="3 4" key="1">
    <citation type="journal article" date="2013" name="PLoS Genet.">
        <title>Expanding the Marine Virosphere Using Metagenomics.</title>
        <authorList>
            <person name="Mizuno C.M."/>
            <person name="Rodriguez-Valera F."/>
            <person name="Kimes N.E."/>
            <person name="Ghai R."/>
        </authorList>
    </citation>
    <scope>NUCLEOTIDE SEQUENCE [LARGE SCALE GENOMIC DNA]</scope>
    <source>
        <strain evidence="3">UvMED-CGR-U-MedDCM-OCT-S30-C28</strain>
    </source>
</reference>
<feature type="domain" description="Terminase large subunit ribonuclease H-like" evidence="2">
    <location>
        <begin position="351"/>
        <end position="458"/>
    </location>
</feature>
<evidence type="ECO:0000313" key="3">
    <source>
        <dbReference type="EMBL" id="BAQ94205.1"/>
    </source>
</evidence>
<comment type="cofactor">
    <cofactor evidence="1">
        <name>Mg(2+)</name>
        <dbReference type="ChEBI" id="CHEBI:18420"/>
    </cofactor>
</comment>
<evidence type="ECO:0000256" key="1">
    <source>
        <dbReference type="HAMAP-Rule" id="MF_04147"/>
    </source>
</evidence>
<proteinExistence type="inferred from homology"/>
<keyword evidence="1" id="KW-0540">Nuclease</keyword>
<comment type="function">
    <text evidence="1">The terminase large subunit acts as an ATP driven molecular motor necessary for viral DNA translocation into empty capsids and as an endonuclease that cuts the viral genome at a unique and precise dsDNA sequence to initiate and to end a packaging reaction. The terminase lies at a unique vertex of the procapsid and is composed of two subunits, a small terminase subunit involved in viral DNA recognition (packaging sequence), and a large terminase subunit possessing endonucleolytic and ATPase activities. Both terminase subunits heterooligomerize and are docked on the portal protein to form the packaging machine. The terminase large subunit exhibits endonuclease activity and cleaves the viral genome concatemer. Once the DNA is packaged, the terminase detaches from the portal and gets replaced by the tail to finish maturation of the virion.</text>
</comment>
<keyword evidence="1" id="KW-0460">Magnesium</keyword>
<dbReference type="EMBL" id="AP013543">
    <property type="protein sequence ID" value="BAQ94205.1"/>
    <property type="molecule type" value="Genomic_DNA"/>
</dbReference>
<feature type="binding site" evidence="1">
    <location>
        <position position="352"/>
    </location>
    <ligand>
        <name>Mg(2+)</name>
        <dbReference type="ChEBI" id="CHEBI:18420"/>
        <label>2</label>
        <note>catalytic; for nuclease activity</note>
    </ligand>
</feature>
<keyword evidence="4" id="KW-1185">Reference proteome</keyword>
<comment type="similarity">
    <text evidence="1">Belongs to the Teseptimavirus large terminase family.</text>
</comment>
<dbReference type="KEGG" id="vg:55412550"/>
<name>A0A6S4P9S6_9CAUD</name>
<dbReference type="EC" id="3.1.21.-" evidence="1"/>
<dbReference type="InterPro" id="IPR044271">
    <property type="entry name" value="Terminase_large_su_gp19"/>
</dbReference>
<comment type="caution">
    <text evidence="1">Lacks conserved residue(s) required for the propagation of feature annotation.</text>
</comment>
<feature type="short sequence motif" description="Walker B motif" evidence="1">
    <location>
        <begin position="149"/>
        <end position="154"/>
    </location>
</feature>
<dbReference type="GeneID" id="55412550"/>
<keyword evidence="1" id="KW-0378">Hydrolase</keyword>
<dbReference type="GO" id="GO:0019073">
    <property type="term" value="P:viral DNA genome packaging"/>
    <property type="evidence" value="ECO:0007669"/>
    <property type="project" value="UniProtKB-UniRule"/>
</dbReference>
<feature type="region of interest" description="Nuclease activity" evidence="1">
    <location>
        <begin position="332"/>
        <end position="417"/>
    </location>
</feature>
<dbReference type="Proteomes" id="UP000505267">
    <property type="component" value="Segment"/>
</dbReference>